<organism evidence="1 2">
    <name type="scientific">Kibdelosporangium banguiense</name>
    <dbReference type="NCBI Taxonomy" id="1365924"/>
    <lineage>
        <taxon>Bacteria</taxon>
        <taxon>Bacillati</taxon>
        <taxon>Actinomycetota</taxon>
        <taxon>Actinomycetes</taxon>
        <taxon>Pseudonocardiales</taxon>
        <taxon>Pseudonocardiaceae</taxon>
        <taxon>Kibdelosporangium</taxon>
    </lineage>
</organism>
<comment type="caution">
    <text evidence="1">The sequence shown here is derived from an EMBL/GenBank/DDBJ whole genome shotgun (WGS) entry which is preliminary data.</text>
</comment>
<dbReference type="Proteomes" id="UP001519332">
    <property type="component" value="Unassembled WGS sequence"/>
</dbReference>
<sequence>MAKDNLPSVAAEYHEAANKLNAVLSNLDGVMHRPDRFGDALGPVHSAWVALHGDLAEFLAETDTNLTDTAEALNQAVEQYAATDRGAKAELDRLRHTVGEPKPDQG</sequence>
<dbReference type="InterPro" id="IPR022536">
    <property type="entry name" value="EspC"/>
</dbReference>
<dbReference type="Pfam" id="PF10824">
    <property type="entry name" value="T7SS_ESX_EspC"/>
    <property type="match status" value="1"/>
</dbReference>
<evidence type="ECO:0000313" key="1">
    <source>
        <dbReference type="EMBL" id="MBP2324429.1"/>
    </source>
</evidence>
<reference evidence="1 2" key="1">
    <citation type="submission" date="2021-03" db="EMBL/GenBank/DDBJ databases">
        <title>Sequencing the genomes of 1000 actinobacteria strains.</title>
        <authorList>
            <person name="Klenk H.-P."/>
        </authorList>
    </citation>
    <scope>NUCLEOTIDE SEQUENCE [LARGE SCALE GENOMIC DNA]</scope>
    <source>
        <strain evidence="1 2">DSM 46670</strain>
    </source>
</reference>
<protein>
    <submittedName>
        <fullName evidence="1">ABC-type transporter Mla subunit MlaD</fullName>
    </submittedName>
</protein>
<proteinExistence type="predicted"/>
<evidence type="ECO:0000313" key="2">
    <source>
        <dbReference type="Proteomes" id="UP001519332"/>
    </source>
</evidence>
<keyword evidence="2" id="KW-1185">Reference proteome</keyword>
<dbReference type="InterPro" id="IPR036689">
    <property type="entry name" value="ESAT-6-like_sf"/>
</dbReference>
<gene>
    <name evidence="1" type="ORF">JOF56_004814</name>
</gene>
<accession>A0ABS4TKB3</accession>
<dbReference type="SUPFAM" id="SSF140453">
    <property type="entry name" value="EsxAB dimer-like"/>
    <property type="match status" value="1"/>
</dbReference>
<dbReference type="EMBL" id="JAGINW010000001">
    <property type="protein sequence ID" value="MBP2324429.1"/>
    <property type="molecule type" value="Genomic_DNA"/>
</dbReference>
<name>A0ABS4TKB3_9PSEU</name>
<dbReference type="RefSeq" id="WP_307855230.1">
    <property type="nucleotide sequence ID" value="NZ_JAGINW010000001.1"/>
</dbReference>